<dbReference type="EMBL" id="BAABAA010000006">
    <property type="protein sequence ID" value="GAA3570588.1"/>
    <property type="molecule type" value="Genomic_DNA"/>
</dbReference>
<gene>
    <name evidence="2" type="ORF">GCM10022235_44800</name>
</gene>
<organism evidence="2 3">
    <name type="scientific">Kribbella ginsengisoli</name>
    <dbReference type="NCBI Taxonomy" id="363865"/>
    <lineage>
        <taxon>Bacteria</taxon>
        <taxon>Bacillati</taxon>
        <taxon>Actinomycetota</taxon>
        <taxon>Actinomycetes</taxon>
        <taxon>Propionibacteriales</taxon>
        <taxon>Kribbellaceae</taxon>
        <taxon>Kribbella</taxon>
    </lineage>
</organism>
<name>A0ABP6XV67_9ACTN</name>
<feature type="region of interest" description="Disordered" evidence="1">
    <location>
        <begin position="1"/>
        <end position="23"/>
    </location>
</feature>
<dbReference type="RefSeq" id="WP_344843505.1">
    <property type="nucleotide sequence ID" value="NZ_BAABAA010000006.1"/>
</dbReference>
<feature type="region of interest" description="Disordered" evidence="1">
    <location>
        <begin position="37"/>
        <end position="179"/>
    </location>
</feature>
<proteinExistence type="predicted"/>
<keyword evidence="3" id="KW-1185">Reference proteome</keyword>
<feature type="compositionally biased region" description="Basic and acidic residues" evidence="1">
    <location>
        <begin position="37"/>
        <end position="57"/>
    </location>
</feature>
<feature type="compositionally biased region" description="Basic and acidic residues" evidence="1">
    <location>
        <begin position="10"/>
        <end position="23"/>
    </location>
</feature>
<evidence type="ECO:0000256" key="1">
    <source>
        <dbReference type="SAM" id="MobiDB-lite"/>
    </source>
</evidence>
<dbReference type="Proteomes" id="UP001501222">
    <property type="component" value="Unassembled WGS sequence"/>
</dbReference>
<sequence>MADTDDDDLEQVHEDAELDAREERELREARLRRDVAAEHDAEVTDAMRRADVAEGNHRRLRAQAADERLLGRSDSAHAARLRADAATRDDATDLRAADRAQARSDSRYRAAVDDDRRADWNYAEGRAERSRSEQAPAAEAVRNAPVEPPVARKNVKPVRRRMKDKEQDPKALRHFGLGD</sequence>
<accession>A0ABP6XV67</accession>
<feature type="compositionally biased region" description="Basic and acidic residues" evidence="1">
    <location>
        <begin position="64"/>
        <end position="132"/>
    </location>
</feature>
<evidence type="ECO:0000313" key="2">
    <source>
        <dbReference type="EMBL" id="GAA3570588.1"/>
    </source>
</evidence>
<protein>
    <submittedName>
        <fullName evidence="2">Uncharacterized protein</fullName>
    </submittedName>
</protein>
<evidence type="ECO:0000313" key="3">
    <source>
        <dbReference type="Proteomes" id="UP001501222"/>
    </source>
</evidence>
<reference evidence="3" key="1">
    <citation type="journal article" date="2019" name="Int. J. Syst. Evol. Microbiol.">
        <title>The Global Catalogue of Microorganisms (GCM) 10K type strain sequencing project: providing services to taxonomists for standard genome sequencing and annotation.</title>
        <authorList>
            <consortium name="The Broad Institute Genomics Platform"/>
            <consortium name="The Broad Institute Genome Sequencing Center for Infectious Disease"/>
            <person name="Wu L."/>
            <person name="Ma J."/>
        </authorList>
    </citation>
    <scope>NUCLEOTIDE SEQUENCE [LARGE SCALE GENOMIC DNA]</scope>
    <source>
        <strain evidence="3">JCM 16928</strain>
    </source>
</reference>
<comment type="caution">
    <text evidence="2">The sequence shown here is derived from an EMBL/GenBank/DDBJ whole genome shotgun (WGS) entry which is preliminary data.</text>
</comment>
<feature type="compositionally biased region" description="Basic residues" evidence="1">
    <location>
        <begin position="153"/>
        <end position="162"/>
    </location>
</feature>